<evidence type="ECO:0000256" key="2">
    <source>
        <dbReference type="ARBA" id="ARBA00005992"/>
    </source>
</evidence>
<evidence type="ECO:0000256" key="1">
    <source>
        <dbReference type="ARBA" id="ARBA00004752"/>
    </source>
</evidence>
<dbReference type="Gene3D" id="2.40.440.10">
    <property type="entry name" value="L,D-transpeptidase catalytic domain-like"/>
    <property type="match status" value="1"/>
</dbReference>
<dbReference type="RefSeq" id="WP_254571588.1">
    <property type="nucleotide sequence ID" value="NZ_CP098502.1"/>
</dbReference>
<dbReference type="PROSITE" id="PS52029">
    <property type="entry name" value="LD_TPASE"/>
    <property type="match status" value="1"/>
</dbReference>
<evidence type="ECO:0000256" key="6">
    <source>
        <dbReference type="ARBA" id="ARBA00022960"/>
    </source>
</evidence>
<dbReference type="PANTHER" id="PTHR30582:SF24">
    <property type="entry name" value="L,D-TRANSPEPTIDASE ERFK_SRFK-RELATED"/>
    <property type="match status" value="1"/>
</dbReference>
<keyword evidence="7 9" id="KW-0573">Peptidoglycan synthesis</keyword>
<feature type="active site" description="Proton donor/acceptor" evidence="9">
    <location>
        <position position="302"/>
    </location>
</feature>
<evidence type="ECO:0000256" key="7">
    <source>
        <dbReference type="ARBA" id="ARBA00022984"/>
    </source>
</evidence>
<dbReference type="Pfam" id="PF12229">
    <property type="entry name" value="PG_binding_4"/>
    <property type="match status" value="1"/>
</dbReference>
<reference evidence="12 13" key="1">
    <citation type="submission" date="2022-06" db="EMBL/GenBank/DDBJ databases">
        <title>Paraconexibacter antarcticus.</title>
        <authorList>
            <person name="Kim C.S."/>
        </authorList>
    </citation>
    <scope>NUCLEOTIDE SEQUENCE [LARGE SCALE GENOMIC DNA]</scope>
    <source>
        <strain evidence="12 13">02-257</strain>
    </source>
</reference>
<keyword evidence="4" id="KW-0808">Transferase</keyword>
<keyword evidence="5" id="KW-0378">Hydrolase</keyword>
<accession>A0ABY5DS97</accession>
<evidence type="ECO:0000256" key="9">
    <source>
        <dbReference type="PROSITE-ProRule" id="PRU01373"/>
    </source>
</evidence>
<feature type="active site" description="Nucleophile" evidence="9">
    <location>
        <position position="318"/>
    </location>
</feature>
<evidence type="ECO:0000313" key="12">
    <source>
        <dbReference type="EMBL" id="UTI64896.1"/>
    </source>
</evidence>
<name>A0ABY5DS97_9ACTN</name>
<dbReference type="CDD" id="cd16913">
    <property type="entry name" value="YkuD_like"/>
    <property type="match status" value="1"/>
</dbReference>
<dbReference type="InterPro" id="IPR022029">
    <property type="entry name" value="YoaR-like_PG-bd"/>
</dbReference>
<keyword evidence="10" id="KW-0732">Signal</keyword>
<comment type="similarity">
    <text evidence="2">Belongs to the YkuD family.</text>
</comment>
<dbReference type="PANTHER" id="PTHR30582">
    <property type="entry name" value="L,D-TRANSPEPTIDASE"/>
    <property type="match status" value="1"/>
</dbReference>
<dbReference type="InterPro" id="IPR038063">
    <property type="entry name" value="Transpep_catalytic_dom"/>
</dbReference>
<feature type="domain" description="L,D-TPase catalytic" evidence="11">
    <location>
        <begin position="213"/>
        <end position="342"/>
    </location>
</feature>
<organism evidence="12 13">
    <name type="scientific">Paraconexibacter antarcticus</name>
    <dbReference type="NCBI Taxonomy" id="2949664"/>
    <lineage>
        <taxon>Bacteria</taxon>
        <taxon>Bacillati</taxon>
        <taxon>Actinomycetota</taxon>
        <taxon>Thermoleophilia</taxon>
        <taxon>Solirubrobacterales</taxon>
        <taxon>Paraconexibacteraceae</taxon>
        <taxon>Paraconexibacter</taxon>
    </lineage>
</organism>
<evidence type="ECO:0000256" key="10">
    <source>
        <dbReference type="SAM" id="SignalP"/>
    </source>
</evidence>
<sequence>MPARRIVLACALSGALIAPAAATALAATPKPTPAPAPAPAPAAAGTVPPGVTAGGIDLAGLTAPLAAAKLNGALGPHLARPVAFDVGGKVFRLTTTTAKFAFDADATAAAAVAASQNTAVPLVVTHATTPVRDFVTRVARASRREAQDATLKIGVQQIHVHRSRYGYRVDQAAAYRLINAALNDGAASRKLHVKLRKVRAKVNTNDLARQYATILTVDKSTRTLRLFKRFKVVKTYKVAIGQPAYPTPEGLFHIQNKQINPTWSVPNSPWAGELAGTTVQGGSAQNPLKARWMGVTDGVGFHGTGEDYSVGQAASHGCMRMHVADIIALYPRVPVGTPVLIAP</sequence>
<evidence type="ECO:0000259" key="11">
    <source>
        <dbReference type="PROSITE" id="PS52029"/>
    </source>
</evidence>
<evidence type="ECO:0000256" key="4">
    <source>
        <dbReference type="ARBA" id="ARBA00022679"/>
    </source>
</evidence>
<keyword evidence="6 9" id="KW-0133">Cell shape</keyword>
<evidence type="ECO:0000256" key="3">
    <source>
        <dbReference type="ARBA" id="ARBA00022676"/>
    </source>
</evidence>
<keyword evidence="13" id="KW-1185">Reference proteome</keyword>
<keyword evidence="3" id="KW-0328">Glycosyltransferase</keyword>
<evidence type="ECO:0000256" key="5">
    <source>
        <dbReference type="ARBA" id="ARBA00022801"/>
    </source>
</evidence>
<comment type="pathway">
    <text evidence="1 9">Cell wall biogenesis; peptidoglycan biosynthesis.</text>
</comment>
<feature type="chain" id="PRO_5046407558" evidence="10">
    <location>
        <begin position="27"/>
        <end position="343"/>
    </location>
</feature>
<protein>
    <submittedName>
        <fullName evidence="12">L,D-transpeptidase/peptidoglycan binding protein</fullName>
    </submittedName>
</protein>
<feature type="signal peptide" evidence="10">
    <location>
        <begin position="1"/>
        <end position="26"/>
    </location>
</feature>
<dbReference type="InterPro" id="IPR050979">
    <property type="entry name" value="LD-transpeptidase"/>
</dbReference>
<dbReference type="Pfam" id="PF03734">
    <property type="entry name" value="YkuD"/>
    <property type="match status" value="1"/>
</dbReference>
<evidence type="ECO:0000256" key="8">
    <source>
        <dbReference type="ARBA" id="ARBA00023316"/>
    </source>
</evidence>
<dbReference type="SUPFAM" id="SSF141523">
    <property type="entry name" value="L,D-transpeptidase catalytic domain-like"/>
    <property type="match status" value="1"/>
</dbReference>
<evidence type="ECO:0000313" key="13">
    <source>
        <dbReference type="Proteomes" id="UP001056035"/>
    </source>
</evidence>
<dbReference type="InterPro" id="IPR005490">
    <property type="entry name" value="LD_TPept_cat_dom"/>
</dbReference>
<dbReference type="Proteomes" id="UP001056035">
    <property type="component" value="Chromosome"/>
</dbReference>
<keyword evidence="8 9" id="KW-0961">Cell wall biogenesis/degradation</keyword>
<gene>
    <name evidence="12" type="ORF">NBH00_01505</name>
</gene>
<proteinExistence type="inferred from homology"/>
<dbReference type="EMBL" id="CP098502">
    <property type="protein sequence ID" value="UTI64896.1"/>
    <property type="molecule type" value="Genomic_DNA"/>
</dbReference>